<sequence length="117" mass="13154">MAEFQPAQLVNALRFGLNADRSQDKHFTVAFEFTDTEETHAVEIRRSVAQFHKDFEGAAKATVRLTKTVFLGMLVGKVDFTKAVKEGYIKLDGDANAVPEFFSLFDKPTENPKVTLR</sequence>
<reference evidence="2 3" key="1">
    <citation type="journal article" date="2008" name="PLoS ONE">
        <title>Environmental adaptation: genomic analysis of the piezotolerant and psychrotolerant deep-sea iron reducing bacterium Shewanella piezotolerans WP3.</title>
        <authorList>
            <person name="Wang F."/>
            <person name="Wang J."/>
            <person name="Jian H."/>
            <person name="Zhang B."/>
            <person name="Li S."/>
            <person name="Wang F."/>
            <person name="Zeng X."/>
            <person name="Gao L."/>
            <person name="Bartlett D.H."/>
            <person name="Yu J."/>
            <person name="Hu S."/>
            <person name="Xiao X."/>
        </authorList>
    </citation>
    <scope>NUCLEOTIDE SEQUENCE [LARGE SCALE GENOMIC DNA]</scope>
    <source>
        <strain evidence="3">WP3 / JCM 13877</strain>
    </source>
</reference>
<keyword evidence="3" id="KW-1185">Reference proteome</keyword>
<dbReference type="Pfam" id="PF14864">
    <property type="entry name" value="Alkyl_sulf_C"/>
    <property type="match status" value="1"/>
</dbReference>
<dbReference type="Gene3D" id="3.30.1050.10">
    <property type="entry name" value="SCP2 sterol-binding domain"/>
    <property type="match status" value="1"/>
</dbReference>
<dbReference type="EMBL" id="CP000472">
    <property type="protein sequence ID" value="ACJ29782.1"/>
    <property type="molecule type" value="Genomic_DNA"/>
</dbReference>
<feature type="domain" description="Alkyl sulfatase C-terminal" evidence="1">
    <location>
        <begin position="2"/>
        <end position="111"/>
    </location>
</feature>
<dbReference type="InterPro" id="IPR036527">
    <property type="entry name" value="SCP2_sterol-bd_dom_sf"/>
</dbReference>
<name>B8CPR9_SHEPW</name>
<protein>
    <submittedName>
        <fullName evidence="2">Metallo-beta-lactamase family protein</fullName>
    </submittedName>
</protein>
<accession>B8CPR9</accession>
<proteinExistence type="predicted"/>
<evidence type="ECO:0000313" key="2">
    <source>
        <dbReference type="EMBL" id="ACJ29782.1"/>
    </source>
</evidence>
<dbReference type="HOGENOM" id="CLU_2083253_0_0_6"/>
<dbReference type="KEGG" id="swp:swp_3066"/>
<evidence type="ECO:0000313" key="3">
    <source>
        <dbReference type="Proteomes" id="UP000000753"/>
    </source>
</evidence>
<dbReference type="STRING" id="225849.swp_3066"/>
<evidence type="ECO:0000259" key="1">
    <source>
        <dbReference type="Pfam" id="PF14864"/>
    </source>
</evidence>
<dbReference type="AlphaFoldDB" id="B8CPR9"/>
<dbReference type="SUPFAM" id="SSF55718">
    <property type="entry name" value="SCP-like"/>
    <property type="match status" value="1"/>
</dbReference>
<gene>
    <name evidence="2" type="ordered locus">swp_3066</name>
</gene>
<organism evidence="2 3">
    <name type="scientific">Shewanella piezotolerans (strain WP3 / JCM 13877)</name>
    <dbReference type="NCBI Taxonomy" id="225849"/>
    <lineage>
        <taxon>Bacteria</taxon>
        <taxon>Pseudomonadati</taxon>
        <taxon>Pseudomonadota</taxon>
        <taxon>Gammaproteobacteria</taxon>
        <taxon>Alteromonadales</taxon>
        <taxon>Shewanellaceae</taxon>
        <taxon>Shewanella</taxon>
    </lineage>
</organism>
<dbReference type="eggNOG" id="COG2015">
    <property type="taxonomic scope" value="Bacteria"/>
</dbReference>
<dbReference type="Proteomes" id="UP000000753">
    <property type="component" value="Chromosome"/>
</dbReference>
<dbReference type="InterPro" id="IPR029229">
    <property type="entry name" value="Alkyl_sulf_C"/>
</dbReference>